<feature type="transmembrane region" description="Helical" evidence="6">
    <location>
        <begin position="110"/>
        <end position="128"/>
    </location>
</feature>
<dbReference type="PANTHER" id="PTHR34820:SF4">
    <property type="entry name" value="INNER MEMBRANE PROTEIN YEBZ"/>
    <property type="match status" value="1"/>
</dbReference>
<feature type="domain" description="Copper resistance protein D" evidence="7">
    <location>
        <begin position="194"/>
        <end position="293"/>
    </location>
</feature>
<evidence type="ECO:0000313" key="9">
    <source>
        <dbReference type="Proteomes" id="UP000013569"/>
    </source>
</evidence>
<protein>
    <submittedName>
        <fullName evidence="8">Copper resistance D domain-containing protein</fullName>
    </submittedName>
</protein>
<feature type="transmembrane region" description="Helical" evidence="6">
    <location>
        <begin position="236"/>
        <end position="254"/>
    </location>
</feature>
<feature type="transmembrane region" description="Helical" evidence="6">
    <location>
        <begin position="160"/>
        <end position="184"/>
    </location>
</feature>
<organism evidence="8 9">
    <name type="scientific">Gordonia terrae C-6</name>
    <dbReference type="NCBI Taxonomy" id="1316928"/>
    <lineage>
        <taxon>Bacteria</taxon>
        <taxon>Bacillati</taxon>
        <taxon>Actinomycetota</taxon>
        <taxon>Actinomycetes</taxon>
        <taxon>Mycobacteriales</taxon>
        <taxon>Gordoniaceae</taxon>
        <taxon>Gordonia</taxon>
    </lineage>
</organism>
<evidence type="ECO:0000256" key="4">
    <source>
        <dbReference type="ARBA" id="ARBA00022989"/>
    </source>
</evidence>
<evidence type="ECO:0000313" key="8">
    <source>
        <dbReference type="EMBL" id="EON30808.1"/>
    </source>
</evidence>
<comment type="subcellular location">
    <subcellularLocation>
        <location evidence="1">Cell membrane</location>
        <topology evidence="1">Multi-pass membrane protein</topology>
    </subcellularLocation>
</comment>
<dbReference type="GO" id="GO:0006825">
    <property type="term" value="P:copper ion transport"/>
    <property type="evidence" value="ECO:0007669"/>
    <property type="project" value="InterPro"/>
</dbReference>
<dbReference type="PATRIC" id="fig|1316928.3.peg.4200"/>
<evidence type="ECO:0000256" key="6">
    <source>
        <dbReference type="SAM" id="Phobius"/>
    </source>
</evidence>
<dbReference type="InterPro" id="IPR032694">
    <property type="entry name" value="CopC/D"/>
</dbReference>
<gene>
    <name evidence="8" type="ORF">GTC6_20780</name>
</gene>
<evidence type="ECO:0000256" key="3">
    <source>
        <dbReference type="ARBA" id="ARBA00022692"/>
    </source>
</evidence>
<evidence type="ECO:0000256" key="5">
    <source>
        <dbReference type="ARBA" id="ARBA00023136"/>
    </source>
</evidence>
<dbReference type="Proteomes" id="UP000013569">
    <property type="component" value="Unassembled WGS sequence"/>
</dbReference>
<sequence>MTLRNGFILVVTLAGGLVVSWLLARPDGPDLVAVPTTLALGVSVVLLGLGALPTVDAEPSTRVIGLLAGVWVLAVLVSAWIRTADRAGTEVLEVTAGDFGDVLFSGAPEMVALVVGLLIVVWVVLDLLTGIEIPVLVVGALAAIGVLATSIAGHAGNDSWGPFLIGAHALAAAWWCGLLAAMLITVRGRSGWARSLPVFSGRAPWAVGLLTVTGVVSGLVEIGGPADLVSSGYGRILLAKAAVLAILVGLAAWHRRRWLPAVQRHRSSETASVRAAVVELAIMAVALGLAAGLSATPPIPAG</sequence>
<keyword evidence="5 6" id="KW-0472">Membrane</keyword>
<dbReference type="OrthoDB" id="4641923at2"/>
<dbReference type="GO" id="GO:0005886">
    <property type="term" value="C:plasma membrane"/>
    <property type="evidence" value="ECO:0007669"/>
    <property type="project" value="UniProtKB-SubCell"/>
</dbReference>
<dbReference type="PANTHER" id="PTHR34820">
    <property type="entry name" value="INNER MEMBRANE PROTEIN YEBZ"/>
    <property type="match status" value="1"/>
</dbReference>
<feature type="transmembrane region" description="Helical" evidence="6">
    <location>
        <begin position="31"/>
        <end position="51"/>
    </location>
</feature>
<keyword evidence="2" id="KW-1003">Cell membrane</keyword>
<feature type="transmembrane region" description="Helical" evidence="6">
    <location>
        <begin position="135"/>
        <end position="154"/>
    </location>
</feature>
<dbReference type="RefSeq" id="WP_010844537.1">
    <property type="nucleotide sequence ID" value="NZ_AQPW01000039.1"/>
</dbReference>
<feature type="transmembrane region" description="Helical" evidence="6">
    <location>
        <begin position="7"/>
        <end position="25"/>
    </location>
</feature>
<dbReference type="AlphaFoldDB" id="R7Y433"/>
<keyword evidence="4 6" id="KW-1133">Transmembrane helix</keyword>
<dbReference type="Pfam" id="PF05425">
    <property type="entry name" value="CopD"/>
    <property type="match status" value="1"/>
</dbReference>
<evidence type="ECO:0000256" key="2">
    <source>
        <dbReference type="ARBA" id="ARBA00022475"/>
    </source>
</evidence>
<evidence type="ECO:0000256" key="1">
    <source>
        <dbReference type="ARBA" id="ARBA00004651"/>
    </source>
</evidence>
<dbReference type="InterPro" id="IPR008457">
    <property type="entry name" value="Cu-R_CopD_dom"/>
</dbReference>
<evidence type="ECO:0000259" key="7">
    <source>
        <dbReference type="Pfam" id="PF05425"/>
    </source>
</evidence>
<feature type="transmembrane region" description="Helical" evidence="6">
    <location>
        <begin position="275"/>
        <end position="295"/>
    </location>
</feature>
<feature type="transmembrane region" description="Helical" evidence="6">
    <location>
        <begin position="63"/>
        <end position="81"/>
    </location>
</feature>
<proteinExistence type="predicted"/>
<feature type="transmembrane region" description="Helical" evidence="6">
    <location>
        <begin position="205"/>
        <end position="224"/>
    </location>
</feature>
<comment type="caution">
    <text evidence="8">The sequence shown here is derived from an EMBL/GenBank/DDBJ whole genome shotgun (WGS) entry which is preliminary data.</text>
</comment>
<reference evidence="8 9" key="1">
    <citation type="journal article" date="2013" name="Genome Announc.">
        <title>Draft Genome Sequence of a Benzothiophene-Desulfurizing Bacterium, Gordona terrae Strain C-6.</title>
        <authorList>
            <person name="Wang W."/>
            <person name="Ma T."/>
            <person name="Ren Y."/>
            <person name="Li G."/>
        </authorList>
    </citation>
    <scope>NUCLEOTIDE SEQUENCE [LARGE SCALE GENOMIC DNA]</scope>
    <source>
        <strain evidence="8 9">C-6</strain>
    </source>
</reference>
<keyword evidence="3 6" id="KW-0812">Transmembrane</keyword>
<dbReference type="EMBL" id="AQPW01000039">
    <property type="protein sequence ID" value="EON30808.1"/>
    <property type="molecule type" value="Genomic_DNA"/>
</dbReference>
<accession>R7Y433</accession>
<name>R7Y433_9ACTN</name>